<name>A0ABR8LS47_9FLAO</name>
<keyword evidence="2" id="KW-1185">Reference proteome</keyword>
<evidence type="ECO:0000313" key="1">
    <source>
        <dbReference type="EMBL" id="MBD3863031.1"/>
    </source>
</evidence>
<proteinExistence type="predicted"/>
<comment type="caution">
    <text evidence="1">The sequence shown here is derived from an EMBL/GenBank/DDBJ whole genome shotgun (WGS) entry which is preliminary data.</text>
</comment>
<accession>A0ABR8LS47</accession>
<dbReference type="Proteomes" id="UP000627521">
    <property type="component" value="Unassembled WGS sequence"/>
</dbReference>
<reference evidence="1 2" key="1">
    <citation type="submission" date="2020-09" db="EMBL/GenBank/DDBJ databases">
        <title>Bacillus nautilus sp. nov., Chryseoglobus crepusculi sp. nov, and Psychrobacter noctis sp. nov., isolated from deep-sea sponges from the equatorial Atlantic.</title>
        <authorList>
            <person name="Stennett H.L."/>
            <person name="Williams S.E."/>
        </authorList>
    </citation>
    <scope>NUCLEOTIDE SEQUENCE [LARGE SCALE GENOMIC DNA]</scope>
    <source>
        <strain evidence="1 2">28M-24</strain>
    </source>
</reference>
<gene>
    <name evidence="1" type="ORF">IEG06_06170</name>
</gene>
<organism evidence="1 2">
    <name type="scientific">Olleya marilimosa</name>
    <dbReference type="NCBI Taxonomy" id="272164"/>
    <lineage>
        <taxon>Bacteria</taxon>
        <taxon>Pseudomonadati</taxon>
        <taxon>Bacteroidota</taxon>
        <taxon>Flavobacteriia</taxon>
        <taxon>Flavobacteriales</taxon>
        <taxon>Flavobacteriaceae</taxon>
    </lineage>
</organism>
<sequence length="452" mass="51581">MKIKKILKKAAIIISVLLLAFKGFLMYRNYTSYQDVIHYKANQIVKVNIDGIAQSLVFNAIANPSFYLKSKRENDTIIDDDNKQKKGFNIPANIFLYTVKGQPITTVFTSFKISEQNTFKDYLKANYNAEDFKDTQDYTVATVLNNSVVIAFNKTQTVIAYNPSKDDVNQVFEDILVNHKTLEKSDVKWEKLQDADGHFNYLTKTDHLAINFQSGKAIIQGDFVLPVFLDTPKVYKNTNFSKDASVTFNLNLLSTLKYVNFKHKNQSVDIDSLDTYYKGHMALEIAKATTQLDSVITYEYNDDFEKVETLTTVTKQVPEINLQLTSDASKLYKYLEKIAIVKDGKLSKDIFPLYQVKIDSTNAKSLQASTNLSNTVKSILNETSEVFALNVNFERLQKQNHFPMIHDYLEKLKTLKIIGNNSQNEAIAVNGQMILKNQDINALAQFFINQKE</sequence>
<evidence type="ECO:0000313" key="2">
    <source>
        <dbReference type="Proteomes" id="UP000627521"/>
    </source>
</evidence>
<dbReference type="EMBL" id="JACXXH010000003">
    <property type="protein sequence ID" value="MBD3863031.1"/>
    <property type="molecule type" value="Genomic_DNA"/>
</dbReference>
<dbReference type="RefSeq" id="WP_191101151.1">
    <property type="nucleotide sequence ID" value="NZ_JACXXH010000003.1"/>
</dbReference>
<evidence type="ECO:0008006" key="3">
    <source>
        <dbReference type="Google" id="ProtNLM"/>
    </source>
</evidence>
<protein>
    <recommendedName>
        <fullName evidence="3">DUF945 domain-containing protein</fullName>
    </recommendedName>
</protein>